<accession>A0A831RT68</accession>
<dbReference type="EMBL" id="DRLF01000253">
    <property type="protein sequence ID" value="HEC06626.1"/>
    <property type="molecule type" value="Genomic_DNA"/>
</dbReference>
<name>A0A831RT68_9GAMM</name>
<gene>
    <name evidence="2" type="ORF">ENJ12_07230</name>
</gene>
<organism evidence="2">
    <name type="scientific">Thiolapillus brandeum</name>
    <dbReference type="NCBI Taxonomy" id="1076588"/>
    <lineage>
        <taxon>Bacteria</taxon>
        <taxon>Pseudomonadati</taxon>
        <taxon>Pseudomonadota</taxon>
        <taxon>Gammaproteobacteria</taxon>
        <taxon>Chromatiales</taxon>
        <taxon>Sedimenticolaceae</taxon>
        <taxon>Thiolapillus</taxon>
    </lineage>
</organism>
<dbReference type="InterPro" id="IPR021817">
    <property type="entry name" value="DUF3400"/>
</dbReference>
<dbReference type="Pfam" id="PF11880">
    <property type="entry name" value="DUF3400"/>
    <property type="match status" value="1"/>
</dbReference>
<evidence type="ECO:0000313" key="2">
    <source>
        <dbReference type="EMBL" id="HEC06626.1"/>
    </source>
</evidence>
<protein>
    <submittedName>
        <fullName evidence="2">DUF3400 domain-containing protein</fullName>
    </submittedName>
</protein>
<dbReference type="GO" id="GO:0016491">
    <property type="term" value="F:oxidoreductase activity"/>
    <property type="evidence" value="ECO:0007669"/>
    <property type="project" value="UniProtKB-ARBA"/>
</dbReference>
<dbReference type="AlphaFoldDB" id="A0A831RT68"/>
<proteinExistence type="predicted"/>
<dbReference type="InterPro" id="IPR004017">
    <property type="entry name" value="Cys_rich_dom"/>
</dbReference>
<feature type="non-terminal residue" evidence="2">
    <location>
        <position position="1"/>
    </location>
</feature>
<feature type="domain" description="Cysteine-rich" evidence="1">
    <location>
        <begin position="73"/>
        <end position="160"/>
    </location>
</feature>
<dbReference type="Pfam" id="PF02754">
    <property type="entry name" value="CCG"/>
    <property type="match status" value="1"/>
</dbReference>
<reference evidence="2" key="1">
    <citation type="journal article" date="2020" name="mSystems">
        <title>Genome- and Community-Level Interaction Insights into Carbon Utilization and Element Cycling Functions of Hydrothermarchaeota in Hydrothermal Sediment.</title>
        <authorList>
            <person name="Zhou Z."/>
            <person name="Liu Y."/>
            <person name="Xu W."/>
            <person name="Pan J."/>
            <person name="Luo Z.H."/>
            <person name="Li M."/>
        </authorList>
    </citation>
    <scope>NUCLEOTIDE SEQUENCE [LARGE SCALE GENOMIC DNA]</scope>
    <source>
        <strain evidence="2">HyVt-458</strain>
    </source>
</reference>
<sequence>RQISTDNRVLFHRLANTLNYMDIRTVIVSCGTCMDQLQQYRFEQIFPGCRLLDIHEYLMEKGVSLDGVEGQRYLYHDPCHTPMKTYAPLQVAEKLLSAEVRLSDRCCGEAGTMAVSRPDISTQIRFRKQQELQQGVREFGIEGRVRNGAVKLLTSCPACQQGLSRYEGDTGLQTTYIVVELANQRLGRQWQRRFVEHARSGGIERVLL</sequence>
<evidence type="ECO:0000259" key="1">
    <source>
        <dbReference type="Pfam" id="PF02754"/>
    </source>
</evidence>
<comment type="caution">
    <text evidence="2">The sequence shown here is derived from an EMBL/GenBank/DDBJ whole genome shotgun (WGS) entry which is preliminary data.</text>
</comment>
<dbReference type="Proteomes" id="UP000886339">
    <property type="component" value="Unassembled WGS sequence"/>
</dbReference>